<sequence length="367" mass="43359">MMKIENLSEGLIIKNYKELCSMLEIKVEAGNSKKAQLKELERFIKYHKEGNKFIIDEIYKIAKYKTDLRSEGNSSVYGDNIKRLLLLLMATSVENDEIILPISILLNKLSMVNANYSLGRRNQDKLSEVLNIDEKYINEFYDTTHQNLKRTLETNLNQLDRKAILRWETVRMICKKVAVVKYNELDEIEIDMDTNKVQYNIKEEYSVATKDQDLLILEAENEVLKELKLDDVNEVFRHGKADIFYKKVYAILRKRGNIKYYFNGYKLIYNRDIVIEELERYGEEMCDVRHELNNIVKEKIFDNAIKRQERVASEFKDTIGELPSTIKEYKRMRLSEEYLNIIQILIDNVIDLASKDIRNKLKVEHKG</sequence>
<proteinExistence type="predicted"/>
<dbReference type="EMBL" id="BK059101">
    <property type="protein sequence ID" value="DAE30030.1"/>
    <property type="molecule type" value="Genomic_DNA"/>
</dbReference>
<accession>A0A8S5RF64</accession>
<name>A0A8S5RF64_9VIRU</name>
<protein>
    <submittedName>
        <fullName evidence="1">Uncharacterized protein</fullName>
    </submittedName>
</protein>
<organism evidence="1">
    <name type="scientific">virus sp. ctE0n6</name>
    <dbReference type="NCBI Taxonomy" id="2827985"/>
    <lineage>
        <taxon>Viruses</taxon>
    </lineage>
</organism>
<evidence type="ECO:0000313" key="1">
    <source>
        <dbReference type="EMBL" id="DAE30030.1"/>
    </source>
</evidence>
<reference evidence="1" key="1">
    <citation type="journal article" date="2021" name="Proc. Natl. Acad. Sci. U.S.A.">
        <title>A Catalog of Tens of Thousands of Viruses from Human Metagenomes Reveals Hidden Associations with Chronic Diseases.</title>
        <authorList>
            <person name="Tisza M.J."/>
            <person name="Buck C.B."/>
        </authorList>
    </citation>
    <scope>NUCLEOTIDE SEQUENCE</scope>
    <source>
        <strain evidence="1">CtE0n6</strain>
    </source>
</reference>